<evidence type="ECO:0000313" key="1">
    <source>
        <dbReference type="EMBL" id="MBB5319305.1"/>
    </source>
</evidence>
<dbReference type="AlphaFoldDB" id="A0A7W8IMP2"/>
<organism evidence="1 2">
    <name type="scientific">Tunturiibacter empetritectus</name>
    <dbReference type="NCBI Taxonomy" id="3069691"/>
    <lineage>
        <taxon>Bacteria</taxon>
        <taxon>Pseudomonadati</taxon>
        <taxon>Acidobacteriota</taxon>
        <taxon>Terriglobia</taxon>
        <taxon>Terriglobales</taxon>
        <taxon>Acidobacteriaceae</taxon>
        <taxon>Tunturiibacter</taxon>
    </lineage>
</organism>
<protein>
    <submittedName>
        <fullName evidence="1">Uncharacterized protein</fullName>
    </submittedName>
</protein>
<comment type="caution">
    <text evidence="1">The sequence shown here is derived from an EMBL/GenBank/DDBJ whole genome shotgun (WGS) entry which is preliminary data.</text>
</comment>
<proteinExistence type="predicted"/>
<gene>
    <name evidence="1" type="ORF">HDF09_004011</name>
</gene>
<evidence type="ECO:0000313" key="2">
    <source>
        <dbReference type="Proteomes" id="UP000568106"/>
    </source>
</evidence>
<keyword evidence="2" id="KW-1185">Reference proteome</keyword>
<sequence length="54" mass="5957">MERAFGSKLVANFSSQNEGGFARNLQLAEFYGVIGGPDLDRTDDLFHAMEMSKS</sequence>
<reference evidence="1" key="1">
    <citation type="submission" date="2020-08" db="EMBL/GenBank/DDBJ databases">
        <title>Genomic Encyclopedia of Type Strains, Phase IV (KMG-V): Genome sequencing to study the core and pangenomes of soil and plant-associated prokaryotes.</title>
        <authorList>
            <person name="Whitman W."/>
        </authorList>
    </citation>
    <scope>NUCLEOTIDE SEQUENCE [LARGE SCALE GENOMIC DNA]</scope>
    <source>
        <strain evidence="1">M8UP27</strain>
    </source>
</reference>
<dbReference type="EMBL" id="JACHDY010000007">
    <property type="protein sequence ID" value="MBB5319305.1"/>
    <property type="molecule type" value="Genomic_DNA"/>
</dbReference>
<accession>A0A7W8IMP2</accession>
<name>A0A7W8IMP2_9BACT</name>
<dbReference type="Proteomes" id="UP000568106">
    <property type="component" value="Unassembled WGS sequence"/>
</dbReference>